<dbReference type="EMBL" id="JAACNO010000701">
    <property type="protein sequence ID" value="KAF4145686.1"/>
    <property type="molecule type" value="Genomic_DNA"/>
</dbReference>
<reference evidence="1" key="1">
    <citation type="submission" date="2020-03" db="EMBL/GenBank/DDBJ databases">
        <title>Hybrid Assembly of Korean Phytophthora infestans isolates.</title>
        <authorList>
            <person name="Prokchorchik M."/>
            <person name="Lee Y."/>
            <person name="Seo J."/>
            <person name="Cho J.-H."/>
            <person name="Park Y.-E."/>
            <person name="Jang D.-C."/>
            <person name="Im J.-S."/>
            <person name="Choi J.-G."/>
            <person name="Park H.-J."/>
            <person name="Lee G.-B."/>
            <person name="Lee Y.-G."/>
            <person name="Hong S.-Y."/>
            <person name="Cho K."/>
            <person name="Sohn K.H."/>
        </authorList>
    </citation>
    <scope>NUCLEOTIDE SEQUENCE</scope>
    <source>
        <strain evidence="1">KR_2_A2</strain>
    </source>
</reference>
<organism evidence="1 2">
    <name type="scientific">Phytophthora infestans</name>
    <name type="common">Potato late blight agent</name>
    <name type="synonym">Botrytis infestans</name>
    <dbReference type="NCBI Taxonomy" id="4787"/>
    <lineage>
        <taxon>Eukaryota</taxon>
        <taxon>Sar</taxon>
        <taxon>Stramenopiles</taxon>
        <taxon>Oomycota</taxon>
        <taxon>Peronosporomycetes</taxon>
        <taxon>Peronosporales</taxon>
        <taxon>Peronosporaceae</taxon>
        <taxon>Phytophthora</taxon>
    </lineage>
</organism>
<sequence length="98" mass="10254">MSYANFSASHEICDILRPVVLLIRSGAGDLPAGSLCTKKGDIAVQYHGTQSSYTTSSTSVAPQDAGHLKIKTGAWGCAFENVIPTPTKNAMDEATPAL</sequence>
<dbReference type="AlphaFoldDB" id="A0A8S9UX54"/>
<protein>
    <submittedName>
        <fullName evidence="1">Uncharacterized protein</fullName>
    </submittedName>
</protein>
<name>A0A8S9UX54_PHYIN</name>
<accession>A0A8S9UX54</accession>
<dbReference type="Proteomes" id="UP000704712">
    <property type="component" value="Unassembled WGS sequence"/>
</dbReference>
<evidence type="ECO:0000313" key="1">
    <source>
        <dbReference type="EMBL" id="KAF4145686.1"/>
    </source>
</evidence>
<proteinExistence type="predicted"/>
<gene>
    <name evidence="1" type="ORF">GN958_ATG05119</name>
</gene>
<evidence type="ECO:0000313" key="2">
    <source>
        <dbReference type="Proteomes" id="UP000704712"/>
    </source>
</evidence>
<comment type="caution">
    <text evidence="1">The sequence shown here is derived from an EMBL/GenBank/DDBJ whole genome shotgun (WGS) entry which is preliminary data.</text>
</comment>